<dbReference type="EMBL" id="HBUE01004016">
    <property type="protein sequence ID" value="CAG6444999.1"/>
    <property type="molecule type" value="Transcribed_RNA"/>
</dbReference>
<organism evidence="1">
    <name type="scientific">Culex pipiens</name>
    <name type="common">House mosquito</name>
    <dbReference type="NCBI Taxonomy" id="7175"/>
    <lineage>
        <taxon>Eukaryota</taxon>
        <taxon>Metazoa</taxon>
        <taxon>Ecdysozoa</taxon>
        <taxon>Arthropoda</taxon>
        <taxon>Hexapoda</taxon>
        <taxon>Insecta</taxon>
        <taxon>Pterygota</taxon>
        <taxon>Neoptera</taxon>
        <taxon>Endopterygota</taxon>
        <taxon>Diptera</taxon>
        <taxon>Nematocera</taxon>
        <taxon>Culicoidea</taxon>
        <taxon>Culicidae</taxon>
        <taxon>Culicinae</taxon>
        <taxon>Culicini</taxon>
        <taxon>Culex</taxon>
        <taxon>Culex</taxon>
    </lineage>
</organism>
<reference evidence="1" key="1">
    <citation type="submission" date="2021-05" db="EMBL/GenBank/DDBJ databases">
        <authorList>
            <person name="Alioto T."/>
            <person name="Alioto T."/>
            <person name="Gomez Garrido J."/>
        </authorList>
    </citation>
    <scope>NUCLEOTIDE SEQUENCE</scope>
</reference>
<name>A0A8D7ZUX7_CULPI</name>
<evidence type="ECO:0000313" key="1">
    <source>
        <dbReference type="EMBL" id="CAG6444999.1"/>
    </source>
</evidence>
<proteinExistence type="predicted"/>
<protein>
    <submittedName>
        <fullName evidence="1">(northern house mosquito) hypothetical protein</fullName>
    </submittedName>
</protein>
<dbReference type="AlphaFoldDB" id="A0A8D7ZUX7"/>
<dbReference type="EMBL" id="HBUE01004021">
    <property type="protein sequence ID" value="CAG6445013.1"/>
    <property type="molecule type" value="Transcribed_RNA"/>
</dbReference>
<accession>A0A8D7ZUX7</accession>
<sequence>MGCSTFGSSRSYFMTESLLSCFLKTGSFGSWSSSELSPKMYLFLRANRSSALGCWDLIMSDTARMVSFLAMFRNGCSGVLNSNEHVSVSGLEREGVSMALLVLLLLLLAPVRELFVLEAALRFSGTLNTDFLDRSFSSSAIGIVAARQYSSSRSSVSVGSVNPSRSSCVDANRLAVRKPTFPLPPPSFTSVRFSLLEDGEMFNSSSLSSSSIWRPIIDGRHVLFTAGLKFRVTSGSSSSTSDPRESFATSACVCIS</sequence>
<dbReference type="EMBL" id="HBUE01004020">
    <property type="protein sequence ID" value="CAG6445010.1"/>
    <property type="molecule type" value="Transcribed_RNA"/>
</dbReference>
<dbReference type="EMBL" id="HBUE01004017">
    <property type="protein sequence ID" value="CAG6445002.1"/>
    <property type="molecule type" value="Transcribed_RNA"/>
</dbReference>